<keyword evidence="1" id="KW-0966">Cell projection</keyword>
<protein>
    <submittedName>
        <fullName evidence="1">Flagellar FlbD family protein</fullName>
    </submittedName>
</protein>
<organism evidence="1 2">
    <name type="scientific">Rarispira pelagica</name>
    <dbReference type="NCBI Taxonomy" id="3141764"/>
    <lineage>
        <taxon>Bacteria</taxon>
        <taxon>Pseudomonadati</taxon>
        <taxon>Spirochaetota</taxon>
        <taxon>Spirochaetia</taxon>
        <taxon>Winmispirales</taxon>
        <taxon>Winmispiraceae</taxon>
        <taxon>Rarispira</taxon>
    </lineage>
</organism>
<comment type="caution">
    <text evidence="1">The sequence shown here is derived from an EMBL/GenBank/DDBJ whole genome shotgun (WGS) entry which is preliminary data.</text>
</comment>
<gene>
    <name evidence="1" type="ORF">WKV44_08880</name>
</gene>
<accession>A0ABU9UFB0</accession>
<sequence>MIKVTKLDSTVFYVNPHHIEYIELNPDTTLVMLSGKRLVVQEDYQTIFDRIIEYRKKIGIFFNEE</sequence>
<keyword evidence="1" id="KW-0282">Flagellum</keyword>
<keyword evidence="2" id="KW-1185">Reference proteome</keyword>
<reference evidence="1 2" key="1">
    <citation type="submission" date="2024-03" db="EMBL/GenBank/DDBJ databases">
        <title>Ignisphaera cupida sp. nov., a hyperthermophilic hydrolytic archaeon from a hot spring of Kamchatka, and proposal of Ignisphaeraceae fam. nov.</title>
        <authorList>
            <person name="Podosokorskaya O.A."/>
            <person name="Elcheninov A.G."/>
            <person name="Maltseva A.I."/>
            <person name="Zayulina K.S."/>
            <person name="Novikov A."/>
            <person name="Merkel A.Y."/>
        </authorList>
    </citation>
    <scope>NUCLEOTIDE SEQUENCE [LARGE SCALE GENOMIC DNA]</scope>
    <source>
        <strain evidence="1 2">38H-sp</strain>
    </source>
</reference>
<dbReference type="PANTHER" id="PTHR39185">
    <property type="entry name" value="SWARMING MOTILITY PROTEIN SWRD"/>
    <property type="match status" value="1"/>
</dbReference>
<dbReference type="EMBL" id="JBCHKQ010000004">
    <property type="protein sequence ID" value="MEM5948655.1"/>
    <property type="molecule type" value="Genomic_DNA"/>
</dbReference>
<keyword evidence="1" id="KW-0969">Cilium</keyword>
<dbReference type="Proteomes" id="UP001466331">
    <property type="component" value="Unassembled WGS sequence"/>
</dbReference>
<proteinExistence type="predicted"/>
<dbReference type="Pfam" id="PF06289">
    <property type="entry name" value="FlbD"/>
    <property type="match status" value="1"/>
</dbReference>
<evidence type="ECO:0000313" key="2">
    <source>
        <dbReference type="Proteomes" id="UP001466331"/>
    </source>
</evidence>
<evidence type="ECO:0000313" key="1">
    <source>
        <dbReference type="EMBL" id="MEM5948655.1"/>
    </source>
</evidence>
<dbReference type="PANTHER" id="PTHR39185:SF1">
    <property type="entry name" value="SWARMING MOTILITY PROTEIN SWRD"/>
    <property type="match status" value="1"/>
</dbReference>
<dbReference type="InterPro" id="IPR009384">
    <property type="entry name" value="SwrD-like"/>
</dbReference>
<name>A0ABU9UFB0_9SPIR</name>
<dbReference type="RefSeq" id="WP_420070106.1">
    <property type="nucleotide sequence ID" value="NZ_JBCHKQ010000004.1"/>
</dbReference>